<evidence type="ECO:0000256" key="7">
    <source>
        <dbReference type="ARBA" id="ARBA00022723"/>
    </source>
</evidence>
<dbReference type="EC" id="3.5.1.18" evidence="5 14"/>
<organism evidence="16 17">
    <name type="scientific">Saccharothrix coeruleofusca</name>
    <dbReference type="NCBI Taxonomy" id="33919"/>
    <lineage>
        <taxon>Bacteria</taxon>
        <taxon>Bacillati</taxon>
        <taxon>Actinomycetota</taxon>
        <taxon>Actinomycetes</taxon>
        <taxon>Pseudonocardiales</taxon>
        <taxon>Pseudonocardiaceae</taxon>
        <taxon>Saccharothrix</taxon>
    </lineage>
</organism>
<evidence type="ECO:0000313" key="17">
    <source>
        <dbReference type="Proteomes" id="UP000639606"/>
    </source>
</evidence>
<dbReference type="PANTHER" id="PTHR43808:SF31">
    <property type="entry name" value="N-ACETYL-L-CITRULLINE DEACETYLASE"/>
    <property type="match status" value="1"/>
</dbReference>
<keyword evidence="8" id="KW-0378">Hydrolase</keyword>
<dbReference type="Pfam" id="PF07687">
    <property type="entry name" value="M20_dimer"/>
    <property type="match status" value="1"/>
</dbReference>
<gene>
    <name evidence="16" type="primary">dapE</name>
    <name evidence="16" type="ORF">GCM10010185_36390</name>
</gene>
<keyword evidence="6" id="KW-0028">Amino-acid biosynthesis</keyword>
<evidence type="ECO:0000256" key="11">
    <source>
        <dbReference type="ARBA" id="ARBA00023154"/>
    </source>
</evidence>
<name>A0A918EEY1_9PSEU</name>
<dbReference type="Proteomes" id="UP000639606">
    <property type="component" value="Unassembled WGS sequence"/>
</dbReference>
<evidence type="ECO:0000313" key="16">
    <source>
        <dbReference type="EMBL" id="GGP60667.1"/>
    </source>
</evidence>
<dbReference type="NCBIfam" id="TIGR01900">
    <property type="entry name" value="dapE-gram_pos"/>
    <property type="match status" value="1"/>
</dbReference>
<dbReference type="GO" id="GO:0006526">
    <property type="term" value="P:L-arginine biosynthetic process"/>
    <property type="evidence" value="ECO:0007669"/>
    <property type="project" value="TreeGrafter"/>
</dbReference>
<evidence type="ECO:0000256" key="2">
    <source>
        <dbReference type="ARBA" id="ARBA00001947"/>
    </source>
</evidence>
<evidence type="ECO:0000256" key="14">
    <source>
        <dbReference type="NCBIfam" id="TIGR01900"/>
    </source>
</evidence>
<dbReference type="SUPFAM" id="SSF55031">
    <property type="entry name" value="Bacterial exopeptidase dimerisation domain"/>
    <property type="match status" value="1"/>
</dbReference>
<dbReference type="GO" id="GO:0008777">
    <property type="term" value="F:acetylornithine deacetylase activity"/>
    <property type="evidence" value="ECO:0007669"/>
    <property type="project" value="TreeGrafter"/>
</dbReference>
<keyword evidence="10" id="KW-0220">Diaminopimelate biosynthesis</keyword>
<dbReference type="GO" id="GO:0046872">
    <property type="term" value="F:metal ion binding"/>
    <property type="evidence" value="ECO:0007669"/>
    <property type="project" value="UniProtKB-KW"/>
</dbReference>
<evidence type="ECO:0000256" key="5">
    <source>
        <dbReference type="ARBA" id="ARBA00011921"/>
    </source>
</evidence>
<evidence type="ECO:0000256" key="8">
    <source>
        <dbReference type="ARBA" id="ARBA00022801"/>
    </source>
</evidence>
<dbReference type="GO" id="GO:0009014">
    <property type="term" value="F:succinyl-diaminopimelate desuccinylase activity"/>
    <property type="evidence" value="ECO:0007669"/>
    <property type="project" value="UniProtKB-UniRule"/>
</dbReference>
<sequence length="377" mass="40608">MASPTPYAPVWFAVLTAVNGNVRAVPETLDLTADPVDLTAALVDVPSVSGDEQRIADLVERSLREQTSLEVVRSGNTVLARTDLGRERRVVLAGHLDTVPINDNHPSRREGEVLHGCGTVDMKGGDAVMLALAGTVDQPRHDLTFVFYDCEEVEAVRNGLGRIERELPEWLRGDLAIVCEPSNAVIEAGCQGTIRVEVRTKGVRAHTARGWMGVNAIHAMGEALRRLEEYRPRTVDIDGCAYREGLQAVGITGGVAGNVVPDECVLTVNHRFAPDRTPADAEAHLRELFDGYEVTVTDSSPGALPGLSAPAARELVEAAGGQPVAKLGWTDVARFAALGMPAVNFGPGDPTLAHTRQENVQVNEIRRCLEVLRRFVA</sequence>
<accession>A0A918EEY1</accession>
<feature type="domain" description="Peptidase M20 dimerisation" evidence="15">
    <location>
        <begin position="192"/>
        <end position="290"/>
    </location>
</feature>
<dbReference type="AlphaFoldDB" id="A0A918EEY1"/>
<dbReference type="GO" id="GO:0009089">
    <property type="term" value="P:lysine biosynthetic process via diaminopimelate"/>
    <property type="evidence" value="ECO:0007669"/>
    <property type="project" value="UniProtKB-UniRule"/>
</dbReference>
<reference evidence="16" key="1">
    <citation type="journal article" date="2014" name="Int. J. Syst. Evol. Microbiol.">
        <title>Complete genome sequence of Corynebacterium casei LMG S-19264T (=DSM 44701T), isolated from a smear-ripened cheese.</title>
        <authorList>
            <consortium name="US DOE Joint Genome Institute (JGI-PGF)"/>
            <person name="Walter F."/>
            <person name="Albersmeier A."/>
            <person name="Kalinowski J."/>
            <person name="Ruckert C."/>
        </authorList>
    </citation>
    <scope>NUCLEOTIDE SEQUENCE</scope>
    <source>
        <strain evidence="16">JCM 3313</strain>
    </source>
</reference>
<dbReference type="InterPro" id="IPR002933">
    <property type="entry name" value="Peptidase_M20"/>
</dbReference>
<dbReference type="Gene3D" id="3.40.630.10">
    <property type="entry name" value="Zn peptidases"/>
    <property type="match status" value="1"/>
</dbReference>
<dbReference type="InterPro" id="IPR050072">
    <property type="entry name" value="Peptidase_M20A"/>
</dbReference>
<dbReference type="InterPro" id="IPR010174">
    <property type="entry name" value="Succinyl-DAP_deSuclase_DapE"/>
</dbReference>
<keyword evidence="12" id="KW-0170">Cobalt</keyword>
<evidence type="ECO:0000256" key="10">
    <source>
        <dbReference type="ARBA" id="ARBA00022915"/>
    </source>
</evidence>
<keyword evidence="11" id="KW-0457">Lysine biosynthesis</keyword>
<evidence type="ECO:0000256" key="4">
    <source>
        <dbReference type="ARBA" id="ARBA00011738"/>
    </source>
</evidence>
<keyword evidence="7" id="KW-0479">Metal-binding</keyword>
<protein>
    <recommendedName>
        <fullName evidence="5 14">Succinyl-diaminopimelate desuccinylase</fullName>
        <ecNumber evidence="5 14">3.5.1.18</ecNumber>
    </recommendedName>
</protein>
<dbReference type="SUPFAM" id="SSF53187">
    <property type="entry name" value="Zn-dependent exopeptidases"/>
    <property type="match status" value="1"/>
</dbReference>
<dbReference type="FunFam" id="3.30.70.360:FF:000011">
    <property type="entry name" value="Succinyl-diaminopimelate desuccinylase"/>
    <property type="match status" value="1"/>
</dbReference>
<comment type="catalytic activity">
    <reaction evidence="13">
        <text>N-succinyl-(2S,6S)-2,6-diaminopimelate + H2O = (2S,6S)-2,6-diaminopimelate + succinate</text>
        <dbReference type="Rhea" id="RHEA:22608"/>
        <dbReference type="ChEBI" id="CHEBI:15377"/>
        <dbReference type="ChEBI" id="CHEBI:30031"/>
        <dbReference type="ChEBI" id="CHEBI:57609"/>
        <dbReference type="ChEBI" id="CHEBI:58087"/>
        <dbReference type="EC" id="3.5.1.18"/>
    </reaction>
</comment>
<comment type="cofactor">
    <cofactor evidence="1">
        <name>Co(2+)</name>
        <dbReference type="ChEBI" id="CHEBI:48828"/>
    </cofactor>
</comment>
<dbReference type="Pfam" id="PF01546">
    <property type="entry name" value="Peptidase_M20"/>
    <property type="match status" value="1"/>
</dbReference>
<dbReference type="Gene3D" id="3.30.70.360">
    <property type="match status" value="1"/>
</dbReference>
<keyword evidence="9" id="KW-0862">Zinc</keyword>
<comment type="subunit">
    <text evidence="4">Homodimer.</text>
</comment>
<evidence type="ECO:0000256" key="3">
    <source>
        <dbReference type="ARBA" id="ARBA00005130"/>
    </source>
</evidence>
<evidence type="ECO:0000256" key="13">
    <source>
        <dbReference type="ARBA" id="ARBA00051301"/>
    </source>
</evidence>
<evidence type="ECO:0000256" key="6">
    <source>
        <dbReference type="ARBA" id="ARBA00022605"/>
    </source>
</evidence>
<evidence type="ECO:0000256" key="9">
    <source>
        <dbReference type="ARBA" id="ARBA00022833"/>
    </source>
</evidence>
<evidence type="ECO:0000256" key="12">
    <source>
        <dbReference type="ARBA" id="ARBA00023285"/>
    </source>
</evidence>
<comment type="pathway">
    <text evidence="3">Amino-acid biosynthesis; L-lysine biosynthesis via DAP pathway; LL-2,6-diaminopimelate from (S)-tetrahydrodipicolinate (succinylase route): step 3/3.</text>
</comment>
<comment type="caution">
    <text evidence="16">The sequence shown here is derived from an EMBL/GenBank/DDBJ whole genome shotgun (WGS) entry which is preliminary data.</text>
</comment>
<proteinExistence type="predicted"/>
<comment type="cofactor">
    <cofactor evidence="2">
        <name>Zn(2+)</name>
        <dbReference type="ChEBI" id="CHEBI:29105"/>
    </cofactor>
</comment>
<dbReference type="InterPro" id="IPR036264">
    <property type="entry name" value="Bact_exopeptidase_dim_dom"/>
</dbReference>
<evidence type="ECO:0000259" key="15">
    <source>
        <dbReference type="Pfam" id="PF07687"/>
    </source>
</evidence>
<dbReference type="PANTHER" id="PTHR43808">
    <property type="entry name" value="ACETYLORNITHINE DEACETYLASE"/>
    <property type="match status" value="1"/>
</dbReference>
<dbReference type="InterPro" id="IPR011650">
    <property type="entry name" value="Peptidase_M20_dimer"/>
</dbReference>
<dbReference type="GO" id="GO:0019877">
    <property type="term" value="P:diaminopimelate biosynthetic process"/>
    <property type="evidence" value="ECO:0007669"/>
    <property type="project" value="UniProtKB-KW"/>
</dbReference>
<reference evidence="16" key="2">
    <citation type="submission" date="2020-09" db="EMBL/GenBank/DDBJ databases">
        <authorList>
            <person name="Sun Q."/>
            <person name="Ohkuma M."/>
        </authorList>
    </citation>
    <scope>NUCLEOTIDE SEQUENCE</scope>
    <source>
        <strain evidence="16">JCM 3313</strain>
    </source>
</reference>
<dbReference type="EMBL" id="BMRG01000006">
    <property type="protein sequence ID" value="GGP60667.1"/>
    <property type="molecule type" value="Genomic_DNA"/>
</dbReference>
<evidence type="ECO:0000256" key="1">
    <source>
        <dbReference type="ARBA" id="ARBA00001941"/>
    </source>
</evidence>
<keyword evidence="17" id="KW-1185">Reference proteome</keyword>